<sequence>MESNSSIIRKALGMPFVSAEITEAVEFLFARWEKERNGENPYLLMMTTPLKSYYIELVDEDTDKLSDLAINLTGGHQTGICQRGCFVYYPKDPNFDVFISAEYFGFVEYRQKVEMKIDVEYLQEKLGKFLQVCSSWYIHKGFDNDVLLSVMLTNAEEISLVNHSTEYSQPIPESLVLSYHRVPCNRLSDRNVKRRTINELKGAFNIS</sequence>
<gene>
    <name evidence="1" type="ordered locus">Swol_2005</name>
</gene>
<accession>Q0AVF4</accession>
<dbReference type="Proteomes" id="UP000001968">
    <property type="component" value="Chromosome"/>
</dbReference>
<protein>
    <submittedName>
        <fullName evidence="1">Uncharacterized protein</fullName>
    </submittedName>
</protein>
<dbReference type="EMBL" id="CP000448">
    <property type="protein sequence ID" value="ABI69300.1"/>
    <property type="molecule type" value="Genomic_DNA"/>
</dbReference>
<dbReference type="KEGG" id="swo:Swol_2005"/>
<dbReference type="AlphaFoldDB" id="Q0AVF4"/>
<dbReference type="STRING" id="335541.Swol_2005"/>
<dbReference type="RefSeq" id="WP_011641392.1">
    <property type="nucleotide sequence ID" value="NC_008346.1"/>
</dbReference>
<evidence type="ECO:0000313" key="1">
    <source>
        <dbReference type="EMBL" id="ABI69300.1"/>
    </source>
</evidence>
<name>Q0AVF4_SYNWW</name>
<dbReference type="HOGENOM" id="CLU_1325818_0_0_9"/>
<keyword evidence="2" id="KW-1185">Reference proteome</keyword>
<proteinExistence type="predicted"/>
<organism evidence="1 2">
    <name type="scientific">Syntrophomonas wolfei subsp. wolfei (strain DSM 2245B / Goettingen)</name>
    <dbReference type="NCBI Taxonomy" id="335541"/>
    <lineage>
        <taxon>Bacteria</taxon>
        <taxon>Bacillati</taxon>
        <taxon>Bacillota</taxon>
        <taxon>Clostridia</taxon>
        <taxon>Eubacteriales</taxon>
        <taxon>Syntrophomonadaceae</taxon>
        <taxon>Syntrophomonas</taxon>
    </lineage>
</organism>
<evidence type="ECO:0000313" key="2">
    <source>
        <dbReference type="Proteomes" id="UP000001968"/>
    </source>
</evidence>
<reference evidence="2" key="1">
    <citation type="journal article" date="2010" name="Environ. Microbiol.">
        <title>The genome of Syntrophomonas wolfei: new insights into syntrophic metabolism and biohydrogen production.</title>
        <authorList>
            <person name="Sieber J.R."/>
            <person name="Sims D.R."/>
            <person name="Han C."/>
            <person name="Kim E."/>
            <person name="Lykidis A."/>
            <person name="Lapidus A.L."/>
            <person name="McDonnald E."/>
            <person name="Rohlin L."/>
            <person name="Culley D.E."/>
            <person name="Gunsalus R."/>
            <person name="McInerney M.J."/>
        </authorList>
    </citation>
    <scope>NUCLEOTIDE SEQUENCE [LARGE SCALE GENOMIC DNA]</scope>
    <source>
        <strain evidence="2">DSM 2245B / Goettingen</strain>
    </source>
</reference>